<dbReference type="Pfam" id="PF00534">
    <property type="entry name" value="Glycos_transf_1"/>
    <property type="match status" value="1"/>
</dbReference>
<proteinExistence type="predicted"/>
<name>A0A1E3X4H8_9BACT</name>
<dbReference type="PANTHER" id="PTHR12526">
    <property type="entry name" value="GLYCOSYLTRANSFERASE"/>
    <property type="match status" value="1"/>
</dbReference>
<evidence type="ECO:0000259" key="2">
    <source>
        <dbReference type="Pfam" id="PF13477"/>
    </source>
</evidence>
<feature type="domain" description="Glycosyl transferase family 1" evidence="1">
    <location>
        <begin position="181"/>
        <end position="340"/>
    </location>
</feature>
<dbReference type="AlphaFoldDB" id="A0A1E3X4H8"/>
<evidence type="ECO:0000313" key="3">
    <source>
        <dbReference type="EMBL" id="ODS30560.1"/>
    </source>
</evidence>
<organism evidence="3 4">
    <name type="scientific">Candidatus Scalindua rubra</name>
    <dbReference type="NCBI Taxonomy" id="1872076"/>
    <lineage>
        <taxon>Bacteria</taxon>
        <taxon>Pseudomonadati</taxon>
        <taxon>Planctomycetota</taxon>
        <taxon>Candidatus Brocadiia</taxon>
        <taxon>Candidatus Brocadiales</taxon>
        <taxon>Candidatus Scalinduaceae</taxon>
        <taxon>Candidatus Scalindua</taxon>
    </lineage>
</organism>
<evidence type="ECO:0000313" key="4">
    <source>
        <dbReference type="Proteomes" id="UP000094056"/>
    </source>
</evidence>
<dbReference type="Pfam" id="PF13477">
    <property type="entry name" value="Glyco_trans_4_2"/>
    <property type="match status" value="1"/>
</dbReference>
<dbReference type="Gene3D" id="3.40.50.2000">
    <property type="entry name" value="Glycogen Phosphorylase B"/>
    <property type="match status" value="2"/>
</dbReference>
<reference evidence="3 4" key="1">
    <citation type="submission" date="2016-07" db="EMBL/GenBank/DDBJ databases">
        <title>Draft genome of Scalindua rubra, obtained from a brine-seawater interface in the Red Sea, sheds light on salt adaptation in anammox bacteria.</title>
        <authorList>
            <person name="Speth D.R."/>
            <person name="Lagkouvardos I."/>
            <person name="Wang Y."/>
            <person name="Qian P.-Y."/>
            <person name="Dutilh B.E."/>
            <person name="Jetten M.S."/>
        </authorList>
    </citation>
    <scope>NUCLEOTIDE SEQUENCE [LARGE SCALE GENOMIC DNA]</scope>
    <source>
        <strain evidence="3">BSI-1</strain>
    </source>
</reference>
<feature type="domain" description="Glycosyltransferase subfamily 4-like N-terminal" evidence="2">
    <location>
        <begin position="6"/>
        <end position="143"/>
    </location>
</feature>
<evidence type="ECO:0000259" key="1">
    <source>
        <dbReference type="Pfam" id="PF00534"/>
    </source>
</evidence>
<dbReference type="GO" id="GO:0016757">
    <property type="term" value="F:glycosyltransferase activity"/>
    <property type="evidence" value="ECO:0007669"/>
    <property type="project" value="InterPro"/>
</dbReference>
<dbReference type="EMBL" id="MAYW01000207">
    <property type="protein sequence ID" value="ODS30560.1"/>
    <property type="molecule type" value="Genomic_DNA"/>
</dbReference>
<comment type="caution">
    <text evidence="3">The sequence shown here is derived from an EMBL/GenBank/DDBJ whole genome shotgun (WGS) entry which is preliminary data.</text>
</comment>
<gene>
    <name evidence="3" type="ORF">SCARUB_04324</name>
</gene>
<protein>
    <recommendedName>
        <fullName evidence="5">Glycosyltransferase</fullName>
    </recommendedName>
</protein>
<accession>A0A1E3X4H8</accession>
<evidence type="ECO:0008006" key="5">
    <source>
        <dbReference type="Google" id="ProtNLM"/>
    </source>
</evidence>
<dbReference type="PATRIC" id="fig|1872076.5.peg.5174"/>
<dbReference type="InterPro" id="IPR001296">
    <property type="entry name" value="Glyco_trans_1"/>
</dbReference>
<sequence length="368" mass="40799">MMKTVILGDAANPHTQKWTRYFADHGYEVHLISFQSGEIDGVIVHHLATPSFLEISPVAPLRVKFGYLFCLRAARRLITSLQPDILHAHWATSYGLAGAVSGYHPFIISTWGRDVTDSPRESWVMKKILEYNLSQADAITATSQILAEETAKYEYTGKTIHHIPFGVDLSLFPPVPVTKRKGLICIGTVKALEEKYGIEFLIRAYAKVKLLEPETRLLIVGDGSLRDQLVELVVELGITDSVEFAGRVPNMEVIKYLHEIDIFVVPSVSKSETFGVAVVEASACGLPVVASNIGGLPEVVRDGETGFLVPPQNIEVLIENILKLVREPNLRIRLGSAGRNFVESEYTLEKCGARIEKIYHQLTESAHL</sequence>
<dbReference type="InterPro" id="IPR028098">
    <property type="entry name" value="Glyco_trans_4-like_N"/>
</dbReference>
<dbReference type="Proteomes" id="UP000094056">
    <property type="component" value="Unassembled WGS sequence"/>
</dbReference>
<dbReference type="SUPFAM" id="SSF53756">
    <property type="entry name" value="UDP-Glycosyltransferase/glycogen phosphorylase"/>
    <property type="match status" value="1"/>
</dbReference>
<dbReference type="PANTHER" id="PTHR12526:SF638">
    <property type="entry name" value="SPORE COAT PROTEIN SA"/>
    <property type="match status" value="1"/>
</dbReference>